<dbReference type="RefSeq" id="WP_072794091.1">
    <property type="nucleotide sequence ID" value="NZ_FQWM01000009.1"/>
</dbReference>
<dbReference type="AlphaFoldDB" id="A0A1M5VUL4"/>
<reference evidence="2" key="1">
    <citation type="submission" date="2016-11" db="EMBL/GenBank/DDBJ databases">
        <authorList>
            <person name="Varghese N."/>
            <person name="Submissions S."/>
        </authorList>
    </citation>
    <scope>NUCLEOTIDE SEQUENCE [LARGE SCALE GENOMIC DNA]</scope>
    <source>
        <strain evidence="2">DSM 28223</strain>
    </source>
</reference>
<proteinExistence type="predicted"/>
<dbReference type="Proteomes" id="UP000184211">
    <property type="component" value="Unassembled WGS sequence"/>
</dbReference>
<protein>
    <submittedName>
        <fullName evidence="1">Uncharacterized protein</fullName>
    </submittedName>
</protein>
<sequence>MAGALASAADTRVALKAVASIDRLIETDTGDLALREILVSAASVLRRHADAPLLDTVLSPVDETRPKYLH</sequence>
<gene>
    <name evidence="1" type="ORF">SAMN04488044_3259</name>
</gene>
<name>A0A1M5VUL4_9RHOB</name>
<accession>A0A1M5VUL4</accession>
<evidence type="ECO:0000313" key="2">
    <source>
        <dbReference type="Proteomes" id="UP000184211"/>
    </source>
</evidence>
<keyword evidence="2" id="KW-1185">Reference proteome</keyword>
<evidence type="ECO:0000313" key="1">
    <source>
        <dbReference type="EMBL" id="SHH78613.1"/>
    </source>
</evidence>
<dbReference type="STRING" id="870908.SAMN04488044_3259"/>
<dbReference type="EMBL" id="FQWM01000009">
    <property type="protein sequence ID" value="SHH78613.1"/>
    <property type="molecule type" value="Genomic_DNA"/>
</dbReference>
<organism evidence="1 2">
    <name type="scientific">Cognatishimia maritima</name>
    <dbReference type="NCBI Taxonomy" id="870908"/>
    <lineage>
        <taxon>Bacteria</taxon>
        <taxon>Pseudomonadati</taxon>
        <taxon>Pseudomonadota</taxon>
        <taxon>Alphaproteobacteria</taxon>
        <taxon>Rhodobacterales</taxon>
        <taxon>Paracoccaceae</taxon>
        <taxon>Cognatishimia</taxon>
    </lineage>
</organism>